<evidence type="ECO:0000313" key="2">
    <source>
        <dbReference type="Proteomes" id="UP000675882"/>
    </source>
</evidence>
<proteinExistence type="predicted"/>
<comment type="caution">
    <text evidence="1">The sequence shown here is derived from an EMBL/GenBank/DDBJ whole genome shotgun (WGS) entry which is preliminary data.</text>
</comment>
<sequence>MASNFTSHTCMYDLHTNPARQNFCLKAIPNLIWMQRLNHQEKRIRPRHCSPF</sequence>
<keyword evidence="2" id="KW-1185">Reference proteome</keyword>
<organism evidence="1 2">
    <name type="scientific">Candidatus Nitrotoga fabula</name>
    <dbReference type="NCBI Taxonomy" id="2182327"/>
    <lineage>
        <taxon>Bacteria</taxon>
        <taxon>Pseudomonadati</taxon>
        <taxon>Pseudomonadota</taxon>
        <taxon>Betaproteobacteria</taxon>
        <taxon>Nitrosomonadales</taxon>
        <taxon>Gallionellaceae</taxon>
        <taxon>Candidatus Nitrotoga</taxon>
    </lineage>
</organism>
<reference evidence="1" key="1">
    <citation type="submission" date="2021-02" db="EMBL/GenBank/DDBJ databases">
        <authorList>
            <person name="Han P."/>
        </authorList>
    </citation>
    <scope>NUCLEOTIDE SEQUENCE</scope>
    <source>
        <strain evidence="1">Candidatus Nitrotoga sp. ZN8</strain>
    </source>
</reference>
<evidence type="ECO:0000313" key="1">
    <source>
        <dbReference type="EMBL" id="CAE6707686.1"/>
    </source>
</evidence>
<accession>A0A916BCR9</accession>
<gene>
    <name evidence="1" type="ORF">NTGZN8_180046</name>
</gene>
<dbReference type="AlphaFoldDB" id="A0A916BCR9"/>
<name>A0A916BCR9_9PROT</name>
<dbReference type="Proteomes" id="UP000675882">
    <property type="component" value="Unassembled WGS sequence"/>
</dbReference>
<dbReference type="EMBL" id="CAJNBL010000010">
    <property type="protein sequence ID" value="CAE6707686.1"/>
    <property type="molecule type" value="Genomic_DNA"/>
</dbReference>
<protein>
    <submittedName>
        <fullName evidence="1">Uncharacterized protein</fullName>
    </submittedName>
</protein>